<keyword evidence="1" id="KW-0732">Signal</keyword>
<dbReference type="EMBL" id="JAZDRP010000011">
    <property type="protein sequence ID" value="MEE2527330.1"/>
    <property type="molecule type" value="Genomic_DNA"/>
</dbReference>
<dbReference type="InterPro" id="IPR010131">
    <property type="entry name" value="MdtP/NodT-like"/>
</dbReference>
<dbReference type="Gene3D" id="1.20.1600.10">
    <property type="entry name" value="Outer membrane efflux proteins (OEP)"/>
    <property type="match status" value="1"/>
</dbReference>
<evidence type="ECO:0000256" key="1">
    <source>
        <dbReference type="SAM" id="SignalP"/>
    </source>
</evidence>
<dbReference type="Proteomes" id="UP001354971">
    <property type="component" value="Unassembled WGS sequence"/>
</dbReference>
<gene>
    <name evidence="2" type="ORF">V0U79_13265</name>
</gene>
<dbReference type="RefSeq" id="WP_330199991.1">
    <property type="nucleotide sequence ID" value="NZ_JAZDRP010000011.1"/>
</dbReference>
<protein>
    <submittedName>
        <fullName evidence="2">TolC family protein</fullName>
    </submittedName>
</protein>
<sequence length="443" mass="46870">MSMRALFLILPLALAGCVTVDPAMERAAIEDRAAALEIPVGLTASFDGDISEDEAVALAIAENPRLAADLAEAGLARAEWASAVLPPNLIAELTWFNPEGAGAVLDADIRAPIAAIIGWPQREAAARARYDAAQSRALLRLIDFSAEVRLAWVEAVAARERANMYARILQSAEAALLLAEEIDAQGNAPGLDLTRQQVNALAARAAAEDAEQAAQTARIRLETLLTRPVDLPGRLPTEMADMAGTDRALSAALEASLPLAAARADAEAAAQSAGYTNIESLFHGELGPAFDIEDGDTETGVSAHVDVPVNGFGHPQRAAARIRAQQAADRLAALEDEISADIELALLEMNRAGERATMIREEWLPASTLALEQTMQQYNGMQIGVYALLDAFNAQVEAGRAWVDTLERYHRARIALMSLMQGGSPMGMAASQDLSAATGGGDH</sequence>
<comment type="caution">
    <text evidence="2">The sequence shown here is derived from an EMBL/GenBank/DDBJ whole genome shotgun (WGS) entry which is preliminary data.</text>
</comment>
<dbReference type="SUPFAM" id="SSF56954">
    <property type="entry name" value="Outer membrane efflux proteins (OEP)"/>
    <property type="match status" value="1"/>
</dbReference>
<evidence type="ECO:0000313" key="3">
    <source>
        <dbReference type="Proteomes" id="UP001354971"/>
    </source>
</evidence>
<dbReference type="PROSITE" id="PS51257">
    <property type="entry name" value="PROKAR_LIPOPROTEIN"/>
    <property type="match status" value="1"/>
</dbReference>
<accession>A0ABU7LTT0</accession>
<dbReference type="PANTHER" id="PTHR30203">
    <property type="entry name" value="OUTER MEMBRANE CATION EFFLUX PROTEIN"/>
    <property type="match status" value="1"/>
</dbReference>
<reference evidence="2 3" key="1">
    <citation type="submission" date="2024-01" db="EMBL/GenBank/DDBJ databases">
        <title>Hyphobacterium bacterium isolated from marine sediment.</title>
        <authorList>
            <person name="Zhao S."/>
        </authorList>
    </citation>
    <scope>NUCLEOTIDE SEQUENCE [LARGE SCALE GENOMIC DNA]</scope>
    <source>
        <strain evidence="3">HN65</strain>
    </source>
</reference>
<evidence type="ECO:0000313" key="2">
    <source>
        <dbReference type="EMBL" id="MEE2527330.1"/>
    </source>
</evidence>
<feature type="chain" id="PRO_5045452085" evidence="1">
    <location>
        <begin position="24"/>
        <end position="443"/>
    </location>
</feature>
<feature type="signal peptide" evidence="1">
    <location>
        <begin position="1"/>
        <end position="23"/>
    </location>
</feature>
<name>A0ABU7LTT0_9PROT</name>
<dbReference type="PANTHER" id="PTHR30203:SF24">
    <property type="entry name" value="BLR4935 PROTEIN"/>
    <property type="match status" value="1"/>
</dbReference>
<keyword evidence="3" id="KW-1185">Reference proteome</keyword>
<organism evidence="2 3">
    <name type="scientific">Hyphobacterium lacteum</name>
    <dbReference type="NCBI Taxonomy" id="3116575"/>
    <lineage>
        <taxon>Bacteria</taxon>
        <taxon>Pseudomonadati</taxon>
        <taxon>Pseudomonadota</taxon>
        <taxon>Alphaproteobacteria</taxon>
        <taxon>Maricaulales</taxon>
        <taxon>Maricaulaceae</taxon>
        <taxon>Hyphobacterium</taxon>
    </lineage>
</organism>
<proteinExistence type="predicted"/>